<dbReference type="Proteomes" id="UP000075806">
    <property type="component" value="Unassembled WGS sequence"/>
</dbReference>
<sequence length="308" mass="36427">MELLDWLKDQYKWKEAKFIHQALIESDQGSKKIHFWLNKDLLDWHIEWRDKCSVTPCVIVDRMIRTKDQKAFIEWKDGWITVHDHVSEGYPEKGHEVEWGSLIGAMIKYGQETNSSLQPIQRTKNKYSQLEQLLPLISSEQRGLLKDYLQEKNFRMKKSEQLTELCDQSPPLIDCFYSVNQAKKIHGVLLWNGTVEPPEQSYHGIRHFLMYWLKEHGEDSFHRLLESISDMGGLNEEQMYLLLSECLKPYEMNLVVETIQRNEKSEQDIKNAIHYSLSEWKHSKILVNLLSKWFDSRKRGSKDEAKTG</sequence>
<proteinExistence type="predicted"/>
<dbReference type="STRING" id="519424.AZF04_05840"/>
<dbReference type="RefSeq" id="WP_061948567.1">
    <property type="nucleotide sequence ID" value="NZ_LTAO01000012.1"/>
</dbReference>
<evidence type="ECO:0000313" key="1">
    <source>
        <dbReference type="EMBL" id="KYG32287.1"/>
    </source>
</evidence>
<accession>A0A161PGF1</accession>
<comment type="caution">
    <text evidence="1">The sequence shown here is derived from an EMBL/GenBank/DDBJ whole genome shotgun (WGS) entry which is preliminary data.</text>
</comment>
<dbReference type="EMBL" id="LTAO01000012">
    <property type="protein sequence ID" value="KYG32287.1"/>
    <property type="molecule type" value="Genomic_DNA"/>
</dbReference>
<name>A0A161PGF1_9BACI</name>
<keyword evidence="2" id="KW-1185">Reference proteome</keyword>
<protein>
    <submittedName>
        <fullName evidence="1">Uncharacterized protein</fullName>
    </submittedName>
</protein>
<evidence type="ECO:0000313" key="2">
    <source>
        <dbReference type="Proteomes" id="UP000075806"/>
    </source>
</evidence>
<dbReference type="AlphaFoldDB" id="A0A161PGF1"/>
<dbReference type="OrthoDB" id="2986701at2"/>
<gene>
    <name evidence="1" type="ORF">AZF04_05840</name>
</gene>
<organism evidence="1 2">
    <name type="scientific">Alkalihalobacillus trypoxylicola</name>
    <dbReference type="NCBI Taxonomy" id="519424"/>
    <lineage>
        <taxon>Bacteria</taxon>
        <taxon>Bacillati</taxon>
        <taxon>Bacillota</taxon>
        <taxon>Bacilli</taxon>
        <taxon>Bacillales</taxon>
        <taxon>Bacillaceae</taxon>
        <taxon>Alkalihalobacillus</taxon>
    </lineage>
</organism>
<reference evidence="1" key="1">
    <citation type="submission" date="2016-02" db="EMBL/GenBank/DDBJ databases">
        <title>Genome sequence of Bacillus trypoxylicola KCTC 13244(T).</title>
        <authorList>
            <person name="Jeong H."/>
            <person name="Park S.-H."/>
            <person name="Choi S.-K."/>
        </authorList>
    </citation>
    <scope>NUCLEOTIDE SEQUENCE [LARGE SCALE GENOMIC DNA]</scope>
    <source>
        <strain evidence="1">KCTC 13244</strain>
    </source>
</reference>